<evidence type="ECO:0000313" key="1">
    <source>
        <dbReference type="EMBL" id="QQL45560.1"/>
    </source>
</evidence>
<keyword evidence="2" id="KW-1185">Reference proteome</keyword>
<evidence type="ECO:0000313" key="2">
    <source>
        <dbReference type="Proteomes" id="UP000475117"/>
    </source>
</evidence>
<sequence length="154" mass="17204">MKGRVSEIPQAFRPAYERMRQRAQQICGRVVELNAESVACGMRSFFDHLPADSGTLGEIERGRVFGALAIAYADALVAAFGWQPCWLLLEEKDYREEDGVFAVVSPDQSYVVLPVALIESDFDHIRDNAKAVFKKIRDGHLLDVPEGALHELRG</sequence>
<evidence type="ECO:0008006" key="3">
    <source>
        <dbReference type="Google" id="ProtNLM"/>
    </source>
</evidence>
<dbReference type="KEGG" id="soa:G3M56_002940"/>
<dbReference type="Proteomes" id="UP000475117">
    <property type="component" value="Chromosome"/>
</dbReference>
<accession>A0A6B3L4B4</accession>
<organism evidence="1 2">
    <name type="scientific">Sulfuriroseicoccus oceanibius</name>
    <dbReference type="NCBI Taxonomy" id="2707525"/>
    <lineage>
        <taxon>Bacteria</taxon>
        <taxon>Pseudomonadati</taxon>
        <taxon>Verrucomicrobiota</taxon>
        <taxon>Verrucomicrobiia</taxon>
        <taxon>Verrucomicrobiales</taxon>
        <taxon>Verrucomicrobiaceae</taxon>
        <taxon>Sulfuriroseicoccus</taxon>
    </lineage>
</organism>
<name>A0A6B3L4B4_9BACT</name>
<protein>
    <recommendedName>
        <fullName evidence="3">DUF3806 domain-containing protein</fullName>
    </recommendedName>
</protein>
<dbReference type="AlphaFoldDB" id="A0A6B3L4B4"/>
<dbReference type="RefSeq" id="WP_164363165.1">
    <property type="nucleotide sequence ID" value="NZ_CP066776.1"/>
</dbReference>
<reference evidence="1 2" key="1">
    <citation type="submission" date="2020-12" db="EMBL/GenBank/DDBJ databases">
        <title>Sulforoseuscoccus oceanibium gen. nov., sp. nov., a representative of the phylum Verrucomicrobia with special cytoplasmic membrane, and proposal of Sulforoseuscoccusaceae fam. nov.</title>
        <authorList>
            <person name="Xi F."/>
        </authorList>
    </citation>
    <scope>NUCLEOTIDE SEQUENCE [LARGE SCALE GENOMIC DNA]</scope>
    <source>
        <strain evidence="1 2">T37</strain>
    </source>
</reference>
<gene>
    <name evidence="1" type="ORF">G3M56_002940</name>
</gene>
<dbReference type="EMBL" id="CP066776">
    <property type="protein sequence ID" value="QQL45560.1"/>
    <property type="molecule type" value="Genomic_DNA"/>
</dbReference>
<proteinExistence type="predicted"/>